<evidence type="ECO:0000256" key="5">
    <source>
        <dbReference type="ARBA" id="ARBA00022963"/>
    </source>
</evidence>
<keyword evidence="6" id="KW-0443">Lipid metabolism</keyword>
<dbReference type="PANTHER" id="PTHR18896">
    <property type="entry name" value="PHOSPHOLIPASE D"/>
    <property type="match status" value="1"/>
</dbReference>
<dbReference type="SMART" id="SM00155">
    <property type="entry name" value="PLDc"/>
    <property type="match status" value="2"/>
</dbReference>
<evidence type="ECO:0000313" key="9">
    <source>
        <dbReference type="Proteomes" id="UP000053237"/>
    </source>
</evidence>
<name>A0A024GGQ3_9STRA</name>
<dbReference type="InterPro" id="IPR001736">
    <property type="entry name" value="PLipase_D/transphosphatidylase"/>
</dbReference>
<keyword evidence="5" id="KW-0442">Lipid degradation</keyword>
<dbReference type="GO" id="GO:0004630">
    <property type="term" value="F:phospholipase D activity"/>
    <property type="evidence" value="ECO:0007669"/>
    <property type="project" value="UniProtKB-EC"/>
</dbReference>
<dbReference type="PANTHER" id="PTHR18896:SF76">
    <property type="entry name" value="PHOSPHOLIPASE"/>
    <property type="match status" value="1"/>
</dbReference>
<dbReference type="GO" id="GO:0005886">
    <property type="term" value="C:plasma membrane"/>
    <property type="evidence" value="ECO:0007669"/>
    <property type="project" value="TreeGrafter"/>
</dbReference>
<comment type="catalytic activity">
    <reaction evidence="1">
        <text>a 1,2-diacyl-sn-glycero-3-phosphocholine + H2O = a 1,2-diacyl-sn-glycero-3-phosphate + choline + H(+)</text>
        <dbReference type="Rhea" id="RHEA:14445"/>
        <dbReference type="ChEBI" id="CHEBI:15354"/>
        <dbReference type="ChEBI" id="CHEBI:15377"/>
        <dbReference type="ChEBI" id="CHEBI:15378"/>
        <dbReference type="ChEBI" id="CHEBI:57643"/>
        <dbReference type="ChEBI" id="CHEBI:58608"/>
        <dbReference type="EC" id="3.1.4.4"/>
    </reaction>
</comment>
<evidence type="ECO:0000256" key="4">
    <source>
        <dbReference type="ARBA" id="ARBA00022801"/>
    </source>
</evidence>
<evidence type="ECO:0000256" key="6">
    <source>
        <dbReference type="ARBA" id="ARBA00023098"/>
    </source>
</evidence>
<accession>A0A024GGQ3</accession>
<evidence type="ECO:0000256" key="2">
    <source>
        <dbReference type="ARBA" id="ARBA00012027"/>
    </source>
</evidence>
<dbReference type="OrthoDB" id="14911at2759"/>
<reference evidence="8 9" key="1">
    <citation type="submission" date="2012-05" db="EMBL/GenBank/DDBJ databases">
        <title>Recombination and specialization in a pathogen metapopulation.</title>
        <authorList>
            <person name="Gardiner A."/>
            <person name="Kemen E."/>
            <person name="Schultz-Larsen T."/>
            <person name="MacLean D."/>
            <person name="Van Oosterhout C."/>
            <person name="Jones J.D.G."/>
        </authorList>
    </citation>
    <scope>NUCLEOTIDE SEQUENCE [LARGE SCALE GENOMIC DNA]</scope>
    <source>
        <strain evidence="8 9">Ac Nc2</strain>
    </source>
</reference>
<protein>
    <recommendedName>
        <fullName evidence="2">phospholipase D</fullName>
        <ecNumber evidence="2">3.1.4.4</ecNumber>
    </recommendedName>
</protein>
<gene>
    <name evidence="8" type="ORF">BN9_067800</name>
</gene>
<feature type="domain" description="PLD phosphodiesterase" evidence="7">
    <location>
        <begin position="473"/>
        <end position="500"/>
    </location>
</feature>
<sequence>MRWNFVENALAAAIAIACKQSKAKSALSNIADSFESNIQCSRIHSVFTMLHRLCICEPCHACRYSFQSTTCVLSSVLRPGTYNATRLQPIQPVLEPAKWFLTEAEMRASRSGVPRNGLQLYSLGNNITTYPVTSDYYSAILNDMLSVSSTNDRVYFAGWNIANVVMDPRAMRFDQTRLTEILRVVQAKGADIRALIWASPQISAGREVQRVMNDVLPKPFDGSARFVYDDRVPSIVGSHHQKMFIIKRNHQLTAYIGGVDLYKDRWDTITHNETRLRENAGVNLEFKGWIDAQVGIHGPAAADVANNYIARWNARGEPIQQLRDSELGVKNPPHTPLANIELDPTGKYADPLVYPQPGPSAVQIVRTFGCKHKGAYNSFAPKGEFSLHAGIKKALLMAQNFIYIEDQYFVYVPDFLEAMLTVLPRLQRVVIILQPIPTGWRIFGYEKLRYDMLAPMMRQFPTKVQLYELKDADNVCMHGKVILIDDAFLWIGSANWNRRSQSHDTEIGASIVDTEYQTSPDKILVSASAREFRLKRFHEFTLSSLEKLSAMTFLQAADFLHKVAVDQTGQLRPTNSDYKLQYLFYWFHTPVRKVLDPESFCDLQDHRKNQTI</sequence>
<feature type="domain" description="PLD phosphodiesterase" evidence="7">
    <location>
        <begin position="235"/>
        <end position="265"/>
    </location>
</feature>
<dbReference type="GO" id="GO:0009395">
    <property type="term" value="P:phospholipid catabolic process"/>
    <property type="evidence" value="ECO:0007669"/>
    <property type="project" value="TreeGrafter"/>
</dbReference>
<dbReference type="PROSITE" id="PS51257">
    <property type="entry name" value="PROKAR_LIPOPROTEIN"/>
    <property type="match status" value="1"/>
</dbReference>
<keyword evidence="4" id="KW-0378">Hydrolase</keyword>
<dbReference type="PROSITE" id="PS50035">
    <property type="entry name" value="PLD"/>
    <property type="match status" value="2"/>
</dbReference>
<dbReference type="Proteomes" id="UP000053237">
    <property type="component" value="Unassembled WGS sequence"/>
</dbReference>
<dbReference type="AlphaFoldDB" id="A0A024GGQ3"/>
<dbReference type="InParanoid" id="A0A024GGQ3"/>
<comment type="caution">
    <text evidence="8">The sequence shown here is derived from an EMBL/GenBank/DDBJ whole genome shotgun (WGS) entry which is preliminary data.</text>
</comment>
<keyword evidence="3" id="KW-0677">Repeat</keyword>
<dbReference type="EMBL" id="CAIX01000110">
    <property type="protein sequence ID" value="CCI45870.1"/>
    <property type="molecule type" value="Genomic_DNA"/>
</dbReference>
<evidence type="ECO:0000256" key="3">
    <source>
        <dbReference type="ARBA" id="ARBA00022737"/>
    </source>
</evidence>
<evidence type="ECO:0000259" key="7">
    <source>
        <dbReference type="PROSITE" id="PS50035"/>
    </source>
</evidence>
<evidence type="ECO:0000256" key="1">
    <source>
        <dbReference type="ARBA" id="ARBA00000798"/>
    </source>
</evidence>
<proteinExistence type="predicted"/>
<organism evidence="8 9">
    <name type="scientific">Albugo candida</name>
    <dbReference type="NCBI Taxonomy" id="65357"/>
    <lineage>
        <taxon>Eukaryota</taxon>
        <taxon>Sar</taxon>
        <taxon>Stramenopiles</taxon>
        <taxon>Oomycota</taxon>
        <taxon>Peronosporomycetes</taxon>
        <taxon>Albuginales</taxon>
        <taxon>Albuginaceae</taxon>
        <taxon>Albugo</taxon>
    </lineage>
</organism>
<dbReference type="Gene3D" id="3.30.870.10">
    <property type="entry name" value="Endonuclease Chain A"/>
    <property type="match status" value="2"/>
</dbReference>
<dbReference type="InterPro" id="IPR015679">
    <property type="entry name" value="PLipase_D_fam"/>
</dbReference>
<dbReference type="EC" id="3.1.4.4" evidence="2"/>
<keyword evidence="9" id="KW-1185">Reference proteome</keyword>
<dbReference type="SUPFAM" id="SSF56024">
    <property type="entry name" value="Phospholipase D/nuclease"/>
    <property type="match status" value="2"/>
</dbReference>
<dbReference type="STRING" id="65357.A0A024GGQ3"/>
<dbReference type="Pfam" id="PF13091">
    <property type="entry name" value="PLDc_2"/>
    <property type="match status" value="1"/>
</dbReference>
<dbReference type="InterPro" id="IPR025202">
    <property type="entry name" value="PLD-like_dom"/>
</dbReference>
<evidence type="ECO:0000313" key="8">
    <source>
        <dbReference type="EMBL" id="CCI45870.1"/>
    </source>
</evidence>